<dbReference type="RefSeq" id="WP_252770243.1">
    <property type="nucleotide sequence ID" value="NZ_JAMXMC010000007.1"/>
</dbReference>
<reference evidence="2 3" key="1">
    <citation type="submission" date="2022-06" db="EMBL/GenBank/DDBJ databases">
        <title>Ideonella sp. NS12-5 Genome sequencing and assembly.</title>
        <authorList>
            <person name="Jung Y."/>
        </authorList>
    </citation>
    <scope>NUCLEOTIDE SEQUENCE [LARGE SCALE GENOMIC DNA]</scope>
    <source>
        <strain evidence="2 3">NS12-5</strain>
    </source>
</reference>
<dbReference type="Gene3D" id="3.40.50.12080">
    <property type="match status" value="2"/>
</dbReference>
<name>A0ABT1BQQ8_9BURK</name>
<accession>A0ABT1BQQ8</accession>
<gene>
    <name evidence="2" type="ORF">M0L44_13620</name>
</gene>
<keyword evidence="3" id="KW-1185">Reference proteome</keyword>
<evidence type="ECO:0000313" key="2">
    <source>
        <dbReference type="EMBL" id="MCO5977742.1"/>
    </source>
</evidence>
<sequence length="309" mass="34961">MKKQKLLIISNCQGPALFGRFIRPGAPSFESKWDWLGSVEVHKIQAADAGKIIERIEQADVICTQPIQNSSLEEVKIESLRDHATKRGKRLVVFPALHFDALFFAHAPRSSEWGKDYPFGATEDAVILACYLSGMDVKETQRVFHEVPLSTAEALGLALAVNVQQFHDREQKFRTDIRISDFYADWALKKRLHYIKSHPTAEVYREMAIRLCGQLEMGDFVLERVIDARGNDQFSLPVKGWVKSSLKADFTDDPEMANFENKPVPFGEVIKKLHQFYSHQPRESLLRAVGDSVPHRLRAAGVAPLLHVG</sequence>
<evidence type="ECO:0000259" key="1">
    <source>
        <dbReference type="Pfam" id="PF18588"/>
    </source>
</evidence>
<dbReference type="Proteomes" id="UP001204851">
    <property type="component" value="Unassembled WGS sequence"/>
</dbReference>
<proteinExistence type="predicted"/>
<comment type="caution">
    <text evidence="2">The sequence shown here is derived from an EMBL/GenBank/DDBJ whole genome shotgun (WGS) entry which is preliminary data.</text>
</comment>
<dbReference type="Pfam" id="PF18588">
    <property type="entry name" value="WcbI"/>
    <property type="match status" value="1"/>
</dbReference>
<dbReference type="EMBL" id="JAMXMC010000007">
    <property type="protein sequence ID" value="MCO5977742.1"/>
    <property type="molecule type" value="Genomic_DNA"/>
</dbReference>
<organism evidence="2 3">
    <name type="scientific">Ideonella oryzae</name>
    <dbReference type="NCBI Taxonomy" id="2937441"/>
    <lineage>
        <taxon>Bacteria</taxon>
        <taxon>Pseudomonadati</taxon>
        <taxon>Pseudomonadota</taxon>
        <taxon>Betaproteobacteria</taxon>
        <taxon>Burkholderiales</taxon>
        <taxon>Sphaerotilaceae</taxon>
        <taxon>Ideonella</taxon>
    </lineage>
</organism>
<feature type="domain" description="Polysaccharide biosynthesis enzyme WcbI" evidence="1">
    <location>
        <begin position="6"/>
        <end position="217"/>
    </location>
</feature>
<dbReference type="InterPro" id="IPR041307">
    <property type="entry name" value="WcbI"/>
</dbReference>
<evidence type="ECO:0000313" key="3">
    <source>
        <dbReference type="Proteomes" id="UP001204851"/>
    </source>
</evidence>
<protein>
    <submittedName>
        <fullName evidence="2">WcbI family polysaccharide biosynthesis putative acetyltransferase</fullName>
    </submittedName>
</protein>